<dbReference type="Proteomes" id="UP000284842">
    <property type="component" value="Unassembled WGS sequence"/>
</dbReference>
<organism evidence="2 3">
    <name type="scientific">Panaeolus cyanescens</name>
    <dbReference type="NCBI Taxonomy" id="181874"/>
    <lineage>
        <taxon>Eukaryota</taxon>
        <taxon>Fungi</taxon>
        <taxon>Dikarya</taxon>
        <taxon>Basidiomycota</taxon>
        <taxon>Agaricomycotina</taxon>
        <taxon>Agaricomycetes</taxon>
        <taxon>Agaricomycetidae</taxon>
        <taxon>Agaricales</taxon>
        <taxon>Agaricineae</taxon>
        <taxon>Galeropsidaceae</taxon>
        <taxon>Panaeolus</taxon>
    </lineage>
</organism>
<name>A0A409W9Y4_9AGAR</name>
<proteinExistence type="predicted"/>
<comment type="caution">
    <text evidence="2">The sequence shown here is derived from an EMBL/GenBank/DDBJ whole genome shotgun (WGS) entry which is preliminary data.</text>
</comment>
<sequence length="140" mass="15718">MARKRKSETNPDDLRHSKRARPEAPSSSQSTTTNTTPEPSTARDELTIFIQKNSKETLMIPGKHLPPVITFITPAKKRQHKHRIQHIFHEIDTASIPASGIIIPTSQVDNICRQGESSYSPLEKDANASKPSFCFSRKNE</sequence>
<dbReference type="AlphaFoldDB" id="A0A409W9Y4"/>
<reference evidence="2 3" key="1">
    <citation type="journal article" date="2018" name="Evol. Lett.">
        <title>Horizontal gene cluster transfer increased hallucinogenic mushroom diversity.</title>
        <authorList>
            <person name="Reynolds H.T."/>
            <person name="Vijayakumar V."/>
            <person name="Gluck-Thaler E."/>
            <person name="Korotkin H.B."/>
            <person name="Matheny P.B."/>
            <person name="Slot J.C."/>
        </authorList>
    </citation>
    <scope>NUCLEOTIDE SEQUENCE [LARGE SCALE GENOMIC DNA]</scope>
    <source>
        <strain evidence="2 3">2629</strain>
    </source>
</reference>
<accession>A0A409W9Y4</accession>
<evidence type="ECO:0000313" key="2">
    <source>
        <dbReference type="EMBL" id="PPQ75326.1"/>
    </source>
</evidence>
<evidence type="ECO:0000256" key="1">
    <source>
        <dbReference type="SAM" id="MobiDB-lite"/>
    </source>
</evidence>
<feature type="compositionally biased region" description="Low complexity" evidence="1">
    <location>
        <begin position="25"/>
        <end position="40"/>
    </location>
</feature>
<gene>
    <name evidence="2" type="ORF">CVT24_007040</name>
</gene>
<feature type="region of interest" description="Disordered" evidence="1">
    <location>
        <begin position="1"/>
        <end position="45"/>
    </location>
</feature>
<keyword evidence="3" id="KW-1185">Reference proteome</keyword>
<feature type="region of interest" description="Disordered" evidence="1">
    <location>
        <begin position="117"/>
        <end position="140"/>
    </location>
</feature>
<dbReference type="InParanoid" id="A0A409W9Y4"/>
<dbReference type="EMBL" id="NHTK01005682">
    <property type="protein sequence ID" value="PPQ75326.1"/>
    <property type="molecule type" value="Genomic_DNA"/>
</dbReference>
<protein>
    <submittedName>
        <fullName evidence="2">Uncharacterized protein</fullName>
    </submittedName>
</protein>
<evidence type="ECO:0000313" key="3">
    <source>
        <dbReference type="Proteomes" id="UP000284842"/>
    </source>
</evidence>